<dbReference type="Proteomes" id="UP000557307">
    <property type="component" value="Unassembled WGS sequence"/>
</dbReference>
<protein>
    <recommendedName>
        <fullName evidence="3">DUF2281 domain-containing protein</fullName>
    </recommendedName>
</protein>
<sequence length="76" mass="8925">MMSRHVLIQQTIDNLSKLPDQNVKEVSDFAEFLVSKLEDRLLTEGIQQLVTKSQSFQFLEEEEDLYTEADLKEKYT</sequence>
<evidence type="ECO:0000313" key="1">
    <source>
        <dbReference type="EMBL" id="MBB5284594.1"/>
    </source>
</evidence>
<reference evidence="1 2" key="1">
    <citation type="submission" date="2020-08" db="EMBL/GenBank/DDBJ databases">
        <title>Genomic Encyclopedia of Type Strains, Phase IV (KMG-IV): sequencing the most valuable type-strain genomes for metagenomic binning, comparative biology and taxonomic classification.</title>
        <authorList>
            <person name="Goeker M."/>
        </authorList>
    </citation>
    <scope>NUCLEOTIDE SEQUENCE [LARGE SCALE GENOMIC DNA]</scope>
    <source>
        <strain evidence="1 2">DSM 105074</strain>
    </source>
</reference>
<name>A0A840TMH2_9BACT</name>
<organism evidence="1 2">
    <name type="scientific">Rhabdobacter roseus</name>
    <dbReference type="NCBI Taxonomy" id="1655419"/>
    <lineage>
        <taxon>Bacteria</taxon>
        <taxon>Pseudomonadati</taxon>
        <taxon>Bacteroidota</taxon>
        <taxon>Cytophagia</taxon>
        <taxon>Cytophagales</taxon>
        <taxon>Cytophagaceae</taxon>
        <taxon>Rhabdobacter</taxon>
    </lineage>
</organism>
<proteinExistence type="predicted"/>
<evidence type="ECO:0008006" key="3">
    <source>
        <dbReference type="Google" id="ProtNLM"/>
    </source>
</evidence>
<keyword evidence="2" id="KW-1185">Reference proteome</keyword>
<dbReference type="AlphaFoldDB" id="A0A840TMH2"/>
<accession>A0A840TMH2</accession>
<comment type="caution">
    <text evidence="1">The sequence shown here is derived from an EMBL/GenBank/DDBJ whole genome shotgun (WGS) entry which is preliminary data.</text>
</comment>
<dbReference type="EMBL" id="JACHGF010000003">
    <property type="protein sequence ID" value="MBB5284594.1"/>
    <property type="molecule type" value="Genomic_DNA"/>
</dbReference>
<evidence type="ECO:0000313" key="2">
    <source>
        <dbReference type="Proteomes" id="UP000557307"/>
    </source>
</evidence>
<gene>
    <name evidence="1" type="ORF">HNQ92_002737</name>
</gene>